<organism evidence="17 18">
    <name type="scientific">Caldalkalibacillus horti</name>
    <dbReference type="NCBI Taxonomy" id="77523"/>
    <lineage>
        <taxon>Bacteria</taxon>
        <taxon>Bacillati</taxon>
        <taxon>Bacillota</taxon>
        <taxon>Bacilli</taxon>
        <taxon>Bacillales</taxon>
        <taxon>Bacillaceae</taxon>
        <taxon>Caldalkalibacillus</taxon>
    </lineage>
</organism>
<dbReference type="Pfam" id="PF00448">
    <property type="entry name" value="SRP54"/>
    <property type="match status" value="1"/>
</dbReference>
<evidence type="ECO:0000313" key="18">
    <source>
        <dbReference type="Proteomes" id="UP001235840"/>
    </source>
</evidence>
<keyword evidence="11" id="KW-1006">Bacterial flagellum protein export</keyword>
<dbReference type="EMBL" id="JAUSTY010000002">
    <property type="protein sequence ID" value="MDQ0164681.1"/>
    <property type="molecule type" value="Genomic_DNA"/>
</dbReference>
<feature type="compositionally biased region" description="Polar residues" evidence="14">
    <location>
        <begin position="59"/>
        <end position="80"/>
    </location>
</feature>
<evidence type="ECO:0000256" key="6">
    <source>
        <dbReference type="ARBA" id="ARBA00022741"/>
    </source>
</evidence>
<keyword evidence="18" id="KW-1185">Reference proteome</keyword>
<protein>
    <recommendedName>
        <fullName evidence="3 13">Flagellar biosynthesis protein FlhF</fullName>
    </recommendedName>
</protein>
<evidence type="ECO:0000256" key="14">
    <source>
        <dbReference type="SAM" id="MobiDB-lite"/>
    </source>
</evidence>
<evidence type="ECO:0000256" key="2">
    <source>
        <dbReference type="ARBA" id="ARBA00008531"/>
    </source>
</evidence>
<evidence type="ECO:0000256" key="8">
    <source>
        <dbReference type="ARBA" id="ARBA00022927"/>
    </source>
</evidence>
<comment type="subcellular location">
    <subcellularLocation>
        <location evidence="1">Cell membrane</location>
        <topology evidence="1">Peripheral membrane protein</topology>
        <orientation evidence="1">Cytoplasmic side</orientation>
    </subcellularLocation>
</comment>
<comment type="caution">
    <text evidence="17">The sequence shown here is derived from an EMBL/GenBank/DDBJ whole genome shotgun (WGS) entry which is preliminary data.</text>
</comment>
<comment type="similarity">
    <text evidence="2">Belongs to the GTP-binding SRP family.</text>
</comment>
<sequence length="429" mass="48059">MKVKKFIVNSMPDAMQQIRSELGNNAIILNTKKVKTGGWLGLFGKQQIEVIAAVDQEKSNSTNRQQSVSPQQSKGTYNGISKSFDRQQSYLQTDKPTPMSDRSIHLSDAYKDQEQVPKKQPTQDKNSLAFSDQGELLQELKQMKKVMSSLISNQDTPLPEGLKELDSLLRAQELLPELHADLLSYVLGTAPDKNDILSKEAVLMAAKEYVTKVVRRNVGRVPVTEEKQQRVQCFVGPTGVGKTTTIAKLAANIMFNEKKKVGFITSDTYRIAAVEQLKTYANIMQIPLEVVFSPDDLQDALTSLRECDVILMDTAGRNYKQQEYIAELRELLLNGRDDMQVHIVLSLTSKYPDMVAIMEQFKQIELNGLILTKMDETQSYGPIINLLHQYSTPLAFMTNGQNVPADLIHADEETIVNLLLGEHTHEGSS</sequence>
<keyword evidence="4" id="KW-0813">Transport</keyword>
<gene>
    <name evidence="17" type="ORF">J2S11_000581</name>
</gene>
<dbReference type="Proteomes" id="UP001235840">
    <property type="component" value="Unassembled WGS sequence"/>
</dbReference>
<dbReference type="InterPro" id="IPR047040">
    <property type="entry name" value="FlhF__GTPase_dom"/>
</dbReference>
<dbReference type="InterPro" id="IPR020006">
    <property type="entry name" value="FlhF"/>
</dbReference>
<evidence type="ECO:0000256" key="4">
    <source>
        <dbReference type="ARBA" id="ARBA00022448"/>
    </source>
</evidence>
<evidence type="ECO:0000256" key="11">
    <source>
        <dbReference type="ARBA" id="ARBA00023225"/>
    </source>
</evidence>
<dbReference type="Gene3D" id="1.20.120.1380">
    <property type="entry name" value="Flagellar FlhF biosynthesis protein, N domain"/>
    <property type="match status" value="1"/>
</dbReference>
<dbReference type="InterPro" id="IPR003593">
    <property type="entry name" value="AAA+_ATPase"/>
</dbReference>
<accession>A0ABT9VUM6</accession>
<dbReference type="SMART" id="SM00962">
    <property type="entry name" value="SRP54"/>
    <property type="match status" value="1"/>
</dbReference>
<evidence type="ECO:0000256" key="12">
    <source>
        <dbReference type="ARBA" id="ARBA00025337"/>
    </source>
</evidence>
<reference evidence="17 18" key="1">
    <citation type="submission" date="2023-07" db="EMBL/GenBank/DDBJ databases">
        <title>Genomic Encyclopedia of Type Strains, Phase IV (KMG-IV): sequencing the most valuable type-strain genomes for metagenomic binning, comparative biology and taxonomic classification.</title>
        <authorList>
            <person name="Goeker M."/>
        </authorList>
    </citation>
    <scope>NUCLEOTIDE SEQUENCE [LARGE SCALE GENOMIC DNA]</scope>
    <source>
        <strain evidence="17 18">DSM 12751</strain>
    </source>
</reference>
<evidence type="ECO:0000259" key="15">
    <source>
        <dbReference type="SMART" id="SM00382"/>
    </source>
</evidence>
<dbReference type="SUPFAM" id="SSF52540">
    <property type="entry name" value="P-loop containing nucleoside triphosphate hydrolases"/>
    <property type="match status" value="1"/>
</dbReference>
<dbReference type="InterPro" id="IPR027417">
    <property type="entry name" value="P-loop_NTPase"/>
</dbReference>
<dbReference type="CDD" id="cd17873">
    <property type="entry name" value="FlhF"/>
    <property type="match status" value="1"/>
</dbReference>
<evidence type="ECO:0000256" key="3">
    <source>
        <dbReference type="ARBA" id="ARBA00014919"/>
    </source>
</evidence>
<evidence type="ECO:0000256" key="9">
    <source>
        <dbReference type="ARBA" id="ARBA00023134"/>
    </source>
</evidence>
<evidence type="ECO:0000313" key="17">
    <source>
        <dbReference type="EMBL" id="MDQ0164681.1"/>
    </source>
</evidence>
<keyword evidence="7" id="KW-1005">Bacterial flagellum biogenesis</keyword>
<keyword evidence="17" id="KW-0282">Flagellum</keyword>
<dbReference type="PANTHER" id="PTHR43134:SF3">
    <property type="entry name" value="FLAGELLAR BIOSYNTHESIS PROTEIN FLHF"/>
    <property type="match status" value="1"/>
</dbReference>
<evidence type="ECO:0000256" key="13">
    <source>
        <dbReference type="NCBIfam" id="TIGR03499"/>
    </source>
</evidence>
<evidence type="ECO:0000256" key="5">
    <source>
        <dbReference type="ARBA" id="ARBA00022475"/>
    </source>
</evidence>
<evidence type="ECO:0000259" key="16">
    <source>
        <dbReference type="SMART" id="SM00962"/>
    </source>
</evidence>
<dbReference type="SMART" id="SM00382">
    <property type="entry name" value="AAA"/>
    <property type="match status" value="1"/>
</dbReference>
<dbReference type="RefSeq" id="WP_307390658.1">
    <property type="nucleotide sequence ID" value="NZ_BAAADK010000018.1"/>
</dbReference>
<feature type="domain" description="AAA+ ATPase" evidence="15">
    <location>
        <begin position="228"/>
        <end position="421"/>
    </location>
</feature>
<keyword evidence="9" id="KW-0342">GTP-binding</keyword>
<keyword evidence="6" id="KW-0547">Nucleotide-binding</keyword>
<keyword evidence="17" id="KW-0969">Cilium</keyword>
<dbReference type="NCBIfam" id="TIGR03499">
    <property type="entry name" value="FlhF"/>
    <property type="match status" value="1"/>
</dbReference>
<comment type="function">
    <text evidence="12">Necessary for flagellar biosynthesis. May be involved in translocation of the flagellum.</text>
</comment>
<evidence type="ECO:0000256" key="1">
    <source>
        <dbReference type="ARBA" id="ARBA00004413"/>
    </source>
</evidence>
<keyword evidence="17" id="KW-0966">Cell projection</keyword>
<dbReference type="PANTHER" id="PTHR43134">
    <property type="entry name" value="SIGNAL RECOGNITION PARTICLE RECEPTOR SUBUNIT ALPHA"/>
    <property type="match status" value="1"/>
</dbReference>
<name>A0ABT9VUM6_9BACI</name>
<evidence type="ECO:0000256" key="7">
    <source>
        <dbReference type="ARBA" id="ARBA00022795"/>
    </source>
</evidence>
<feature type="region of interest" description="Disordered" evidence="14">
    <location>
        <begin position="109"/>
        <end position="128"/>
    </location>
</feature>
<feature type="domain" description="SRP54-type proteins GTP-binding" evidence="16">
    <location>
        <begin position="229"/>
        <end position="421"/>
    </location>
</feature>
<keyword evidence="5" id="KW-1003">Cell membrane</keyword>
<dbReference type="Gene3D" id="3.40.50.300">
    <property type="entry name" value="P-loop containing nucleotide triphosphate hydrolases"/>
    <property type="match status" value="1"/>
</dbReference>
<dbReference type="InterPro" id="IPR000897">
    <property type="entry name" value="SRP54_GTPase_dom"/>
</dbReference>
<keyword evidence="10" id="KW-0472">Membrane</keyword>
<feature type="region of interest" description="Disordered" evidence="14">
    <location>
        <begin position="56"/>
        <end position="80"/>
    </location>
</feature>
<evidence type="ECO:0000256" key="10">
    <source>
        <dbReference type="ARBA" id="ARBA00023136"/>
    </source>
</evidence>
<proteinExistence type="inferred from homology"/>
<keyword evidence="8" id="KW-0653">Protein transport</keyword>